<dbReference type="Gene3D" id="2.60.120.590">
    <property type="entry name" value="Alpha-ketoglutarate-dependent dioxygenase AlkB-like"/>
    <property type="match status" value="1"/>
</dbReference>
<evidence type="ECO:0008006" key="5">
    <source>
        <dbReference type="Google" id="ProtNLM"/>
    </source>
</evidence>
<organism evidence="3 4">
    <name type="scientific">Asparagus officinalis</name>
    <name type="common">Garden asparagus</name>
    <dbReference type="NCBI Taxonomy" id="4686"/>
    <lineage>
        <taxon>Eukaryota</taxon>
        <taxon>Viridiplantae</taxon>
        <taxon>Streptophyta</taxon>
        <taxon>Embryophyta</taxon>
        <taxon>Tracheophyta</taxon>
        <taxon>Spermatophyta</taxon>
        <taxon>Magnoliopsida</taxon>
        <taxon>Liliopsida</taxon>
        <taxon>Asparagales</taxon>
        <taxon>Asparagaceae</taxon>
        <taxon>Asparagoideae</taxon>
        <taxon>Asparagus</taxon>
    </lineage>
</organism>
<dbReference type="PANTHER" id="PTHR31447">
    <property type="entry name" value="HYDROXYPROLINE-RICH GLYCOPROTEIN FAMILY PROTEIN-RELATED"/>
    <property type="match status" value="1"/>
</dbReference>
<dbReference type="Proteomes" id="UP000243459">
    <property type="component" value="Chromosome 3"/>
</dbReference>
<dbReference type="InterPro" id="IPR044842">
    <property type="entry name" value="ALKBH9B/ALKBH10B-like"/>
</dbReference>
<reference evidence="4" key="1">
    <citation type="journal article" date="2017" name="Nat. Commun.">
        <title>The asparagus genome sheds light on the origin and evolution of a young Y chromosome.</title>
        <authorList>
            <person name="Harkess A."/>
            <person name="Zhou J."/>
            <person name="Xu C."/>
            <person name="Bowers J.E."/>
            <person name="Van der Hulst R."/>
            <person name="Ayyampalayam S."/>
            <person name="Mercati F."/>
            <person name="Riccardi P."/>
            <person name="McKain M.R."/>
            <person name="Kakrana A."/>
            <person name="Tang H."/>
            <person name="Ray J."/>
            <person name="Groenendijk J."/>
            <person name="Arikit S."/>
            <person name="Mathioni S.M."/>
            <person name="Nakano M."/>
            <person name="Shan H."/>
            <person name="Telgmann-Rauber A."/>
            <person name="Kanno A."/>
            <person name="Yue Z."/>
            <person name="Chen H."/>
            <person name="Li W."/>
            <person name="Chen Y."/>
            <person name="Xu X."/>
            <person name="Zhang Y."/>
            <person name="Luo S."/>
            <person name="Chen H."/>
            <person name="Gao J."/>
            <person name="Mao Z."/>
            <person name="Pires J.C."/>
            <person name="Luo M."/>
            <person name="Kudrna D."/>
            <person name="Wing R.A."/>
            <person name="Meyers B.C."/>
            <person name="Yi K."/>
            <person name="Kong H."/>
            <person name="Lavrijsen P."/>
            <person name="Sunseri F."/>
            <person name="Falavigna A."/>
            <person name="Ye Y."/>
            <person name="Leebens-Mack J.H."/>
            <person name="Chen G."/>
        </authorList>
    </citation>
    <scope>NUCLEOTIDE SEQUENCE [LARGE SCALE GENOMIC DNA]</scope>
    <source>
        <strain evidence="4">cv. DH0086</strain>
    </source>
</reference>
<sequence>MQQRSKDGQRSGYKHMNRFDSFRERGRYRSGNRKAGEEQVPDGRQSPVVGEKEGGSDLLSSETDSSLKDTKISTDCSRSESAAVETCSNPCTRGSSTDSLPQGGEEIQNQDATQKLIPTPKGFVENEIIDGKEMNMFEGLQLFEELFDSSEITRLNSLANNLRAAGHKREFRGRTFVVSKRPMKGHGREMIQLGIPIAEGPALDETTTGNSSERKAEAIPSLLQDALDLLIQNQVLTIKPDYCIIDFFNEGDHSQPHLWPSWYGTPVCTLFLTACDMVFGRIIEGDHRGNYRSPLKLAIKSGSLLLMQQKTAHQVKRAIPSQQERRVLLTFGKSQSKKFGHPEYPRFSSPGPAPWGPPSLGPPNLAHGPQGLKQYVVISNSGMLPSPNGIQPLLVAPSSGPVPMPVPLPSASAGWTSGPCPKGQPPRLPVPGTGVFLPHQQPESNGIEKSNGYLIAPLTTKTEATESVSVCNGESKGDVDNVAAEKAANIRETAEETK</sequence>
<dbReference type="GO" id="GO:0006402">
    <property type="term" value="P:mRNA catabolic process"/>
    <property type="evidence" value="ECO:0007669"/>
    <property type="project" value="InterPro"/>
</dbReference>
<dbReference type="Gramene" id="ONK75378">
    <property type="protein sequence ID" value="ONK75378"/>
    <property type="gene ID" value="A4U43_C03F16200"/>
</dbReference>
<gene>
    <name evidence="3" type="ORF">A4U43_C03F16200</name>
</gene>
<evidence type="ECO:0000256" key="2">
    <source>
        <dbReference type="SAM" id="MobiDB-lite"/>
    </source>
</evidence>
<evidence type="ECO:0000256" key="1">
    <source>
        <dbReference type="ARBA" id="ARBA00007879"/>
    </source>
</evidence>
<dbReference type="EMBL" id="CM007383">
    <property type="protein sequence ID" value="ONK75378.1"/>
    <property type="molecule type" value="Genomic_DNA"/>
</dbReference>
<evidence type="ECO:0000313" key="4">
    <source>
        <dbReference type="Proteomes" id="UP000243459"/>
    </source>
</evidence>
<dbReference type="InterPro" id="IPR037151">
    <property type="entry name" value="AlkB-like_sf"/>
</dbReference>
<dbReference type="GO" id="GO:0003729">
    <property type="term" value="F:mRNA binding"/>
    <property type="evidence" value="ECO:0007669"/>
    <property type="project" value="InterPro"/>
</dbReference>
<name>A0A5P1FAI3_ASPOF</name>
<protein>
    <recommendedName>
        <fullName evidence="5">Alpha-ketoglutarate-dependent dioxygenase AlkB-like domain-containing protein</fullName>
    </recommendedName>
</protein>
<comment type="similarity">
    <text evidence="1">Belongs to the alkB family.</text>
</comment>
<dbReference type="PANTHER" id="PTHR31447:SF0">
    <property type="entry name" value="HYDROXYPROLINE-RICH GLYCOPROTEIN FAMILY PROTEIN"/>
    <property type="match status" value="1"/>
</dbReference>
<evidence type="ECO:0000313" key="3">
    <source>
        <dbReference type="EMBL" id="ONK75378.1"/>
    </source>
</evidence>
<proteinExistence type="inferred from homology"/>
<dbReference type="GO" id="GO:0032451">
    <property type="term" value="F:demethylase activity"/>
    <property type="evidence" value="ECO:0007669"/>
    <property type="project" value="InterPro"/>
</dbReference>
<dbReference type="SUPFAM" id="SSF51197">
    <property type="entry name" value="Clavaminate synthase-like"/>
    <property type="match status" value="1"/>
</dbReference>
<accession>A0A5P1FAI3</accession>
<feature type="region of interest" description="Disordered" evidence="2">
    <location>
        <begin position="1"/>
        <end position="105"/>
    </location>
</feature>
<keyword evidence="4" id="KW-1185">Reference proteome</keyword>
<feature type="compositionally biased region" description="Polar residues" evidence="2">
    <location>
        <begin position="73"/>
        <end position="100"/>
    </location>
</feature>
<feature type="compositionally biased region" description="Basic and acidic residues" evidence="2">
    <location>
        <begin position="17"/>
        <end position="27"/>
    </location>
</feature>
<dbReference type="AlphaFoldDB" id="A0A5P1FAI3"/>